<evidence type="ECO:0000256" key="1">
    <source>
        <dbReference type="SAM" id="MobiDB-lite"/>
    </source>
</evidence>
<reference evidence="3" key="1">
    <citation type="journal article" date="2019" name="Int. J. Syst. Evol. Microbiol.">
        <title>The Global Catalogue of Microorganisms (GCM) 10K type strain sequencing project: providing services to taxonomists for standard genome sequencing and annotation.</title>
        <authorList>
            <consortium name="The Broad Institute Genomics Platform"/>
            <consortium name="The Broad Institute Genome Sequencing Center for Infectious Disease"/>
            <person name="Wu L."/>
            <person name="Ma J."/>
        </authorList>
    </citation>
    <scope>NUCLEOTIDE SEQUENCE [LARGE SCALE GENOMIC DNA]</scope>
    <source>
        <strain evidence="3">KCTC 13128</strain>
    </source>
</reference>
<feature type="region of interest" description="Disordered" evidence="1">
    <location>
        <begin position="1"/>
        <end position="31"/>
    </location>
</feature>
<dbReference type="RefSeq" id="WP_390271651.1">
    <property type="nucleotide sequence ID" value="NZ_JBHRSA010000037.1"/>
</dbReference>
<proteinExistence type="predicted"/>
<protein>
    <submittedName>
        <fullName evidence="2">Uncharacterized protein</fullName>
    </submittedName>
</protein>
<dbReference type="EMBL" id="JBHRSA010000037">
    <property type="protein sequence ID" value="MFC3040421.1"/>
    <property type="molecule type" value="Genomic_DNA"/>
</dbReference>
<name>A0ABV7CVC2_9BACI</name>
<accession>A0ABV7CVC2</accession>
<evidence type="ECO:0000313" key="3">
    <source>
        <dbReference type="Proteomes" id="UP001595279"/>
    </source>
</evidence>
<dbReference type="Proteomes" id="UP001595279">
    <property type="component" value="Unassembled WGS sequence"/>
</dbReference>
<evidence type="ECO:0000313" key="2">
    <source>
        <dbReference type="EMBL" id="MFC3040421.1"/>
    </source>
</evidence>
<organism evidence="2 3">
    <name type="scientific">Virgibacillus xinjiangensis</name>
    <dbReference type="NCBI Taxonomy" id="393090"/>
    <lineage>
        <taxon>Bacteria</taxon>
        <taxon>Bacillati</taxon>
        <taxon>Bacillota</taxon>
        <taxon>Bacilli</taxon>
        <taxon>Bacillales</taxon>
        <taxon>Bacillaceae</taxon>
        <taxon>Virgibacillus</taxon>
    </lineage>
</organism>
<gene>
    <name evidence="2" type="ORF">ACFOGI_09135</name>
</gene>
<comment type="caution">
    <text evidence="2">The sequence shown here is derived from an EMBL/GenBank/DDBJ whole genome shotgun (WGS) entry which is preliminary data.</text>
</comment>
<sequence length="51" mass="5707">MISAGGLRNRQESMVIRGRSAESAGEHGYPREVRGIGRRSWISAGEHIYQH</sequence>
<keyword evidence="3" id="KW-1185">Reference proteome</keyword>